<evidence type="ECO:0000313" key="1">
    <source>
        <dbReference type="EMBL" id="KAF2536618.1"/>
    </source>
</evidence>
<name>A0A8S9FX81_BRACR</name>
<reference evidence="1" key="1">
    <citation type="submission" date="2019-12" db="EMBL/GenBank/DDBJ databases">
        <title>Genome sequencing and annotation of Brassica cretica.</title>
        <authorList>
            <person name="Studholme D.J."/>
            <person name="Sarris P.F."/>
        </authorList>
    </citation>
    <scope>NUCLEOTIDE SEQUENCE</scope>
    <source>
        <strain evidence="1">PFS-001/15</strain>
        <tissue evidence="1">Leaf</tissue>
    </source>
</reference>
<organism evidence="1 2">
    <name type="scientific">Brassica cretica</name>
    <name type="common">Mustard</name>
    <dbReference type="NCBI Taxonomy" id="69181"/>
    <lineage>
        <taxon>Eukaryota</taxon>
        <taxon>Viridiplantae</taxon>
        <taxon>Streptophyta</taxon>
        <taxon>Embryophyta</taxon>
        <taxon>Tracheophyta</taxon>
        <taxon>Spermatophyta</taxon>
        <taxon>Magnoliopsida</taxon>
        <taxon>eudicotyledons</taxon>
        <taxon>Gunneridae</taxon>
        <taxon>Pentapetalae</taxon>
        <taxon>rosids</taxon>
        <taxon>malvids</taxon>
        <taxon>Brassicales</taxon>
        <taxon>Brassicaceae</taxon>
        <taxon>Brassiceae</taxon>
        <taxon>Brassica</taxon>
    </lineage>
</organism>
<accession>A0A8S9FX81</accession>
<dbReference type="AlphaFoldDB" id="A0A8S9FX81"/>
<gene>
    <name evidence="1" type="ORF">F2Q68_00020369</name>
</gene>
<dbReference type="Proteomes" id="UP000712281">
    <property type="component" value="Unassembled WGS sequence"/>
</dbReference>
<protein>
    <submittedName>
        <fullName evidence="1">Uncharacterized protein</fullName>
    </submittedName>
</protein>
<sequence>MYLASLGFEMGARVQVQHYNLGSADSYIGSSLHDLNSVDGPPRDIDGIGGAVVRDGDSLDNDGHSSSAVCTNFSTF</sequence>
<evidence type="ECO:0000313" key="2">
    <source>
        <dbReference type="Proteomes" id="UP000712281"/>
    </source>
</evidence>
<comment type="caution">
    <text evidence="1">The sequence shown here is derived from an EMBL/GenBank/DDBJ whole genome shotgun (WGS) entry which is preliminary data.</text>
</comment>
<proteinExistence type="predicted"/>
<dbReference type="EMBL" id="QGKW02002228">
    <property type="protein sequence ID" value="KAF2536618.1"/>
    <property type="molecule type" value="Genomic_DNA"/>
</dbReference>